<name>A1WRR7_VEREI</name>
<keyword evidence="3 5" id="KW-1133">Transmembrane helix</keyword>
<protein>
    <recommendedName>
        <fullName evidence="8">Chloride channel protein</fullName>
    </recommendedName>
</protein>
<dbReference type="EMBL" id="CP000542">
    <property type="protein sequence ID" value="ABM60324.1"/>
    <property type="molecule type" value="Genomic_DNA"/>
</dbReference>
<sequence length="173" mass="18706">MVSSDLGPALIALGMAGFLAAVTQAPLTAFIIVMEMVDGHAMVLNLMAGALLASLISRMISRPLYDSLAEHMVGKAIATSPVDRLRRSSAHAGTPSLGRMAKLGRRQKHRAQHPQECLLQVRALLMGRLQHLGEDGAHGQAEGILPKKAQSALDTWTEPAPHFFTREMQRDLL</sequence>
<proteinExistence type="predicted"/>
<dbReference type="Proteomes" id="UP000000374">
    <property type="component" value="Chromosome"/>
</dbReference>
<feature type="transmembrane region" description="Helical" evidence="5">
    <location>
        <begin position="12"/>
        <end position="33"/>
    </location>
</feature>
<evidence type="ECO:0000313" key="6">
    <source>
        <dbReference type="EMBL" id="ABM60324.1"/>
    </source>
</evidence>
<dbReference type="Pfam" id="PF00654">
    <property type="entry name" value="Voltage_CLC"/>
    <property type="match status" value="1"/>
</dbReference>
<dbReference type="Gene3D" id="1.10.3080.10">
    <property type="entry name" value="Clc chloride channel"/>
    <property type="match status" value="1"/>
</dbReference>
<evidence type="ECO:0000256" key="3">
    <source>
        <dbReference type="ARBA" id="ARBA00022989"/>
    </source>
</evidence>
<dbReference type="STRING" id="391735.Veis_4627"/>
<dbReference type="KEGG" id="vei:Veis_4627"/>
<feature type="transmembrane region" description="Helical" evidence="5">
    <location>
        <begin position="39"/>
        <end position="57"/>
    </location>
</feature>
<keyword evidence="7" id="KW-1185">Reference proteome</keyword>
<organism evidence="6 7">
    <name type="scientific">Verminephrobacter eiseniae (strain EF01-2)</name>
    <dbReference type="NCBI Taxonomy" id="391735"/>
    <lineage>
        <taxon>Bacteria</taxon>
        <taxon>Pseudomonadati</taxon>
        <taxon>Pseudomonadota</taxon>
        <taxon>Betaproteobacteria</taxon>
        <taxon>Burkholderiales</taxon>
        <taxon>Comamonadaceae</taxon>
        <taxon>Verminephrobacter</taxon>
    </lineage>
</organism>
<evidence type="ECO:0000256" key="1">
    <source>
        <dbReference type="ARBA" id="ARBA00004141"/>
    </source>
</evidence>
<evidence type="ECO:0000256" key="5">
    <source>
        <dbReference type="SAM" id="Phobius"/>
    </source>
</evidence>
<keyword evidence="2 5" id="KW-0812">Transmembrane</keyword>
<dbReference type="SUPFAM" id="SSF81340">
    <property type="entry name" value="Clc chloride channel"/>
    <property type="match status" value="1"/>
</dbReference>
<evidence type="ECO:0000256" key="4">
    <source>
        <dbReference type="ARBA" id="ARBA00023136"/>
    </source>
</evidence>
<dbReference type="GO" id="GO:0015108">
    <property type="term" value="F:chloride transmembrane transporter activity"/>
    <property type="evidence" value="ECO:0007669"/>
    <property type="project" value="InterPro"/>
</dbReference>
<dbReference type="GO" id="GO:0016020">
    <property type="term" value="C:membrane"/>
    <property type="evidence" value="ECO:0007669"/>
    <property type="project" value="UniProtKB-SubCell"/>
</dbReference>
<dbReference type="InterPro" id="IPR001807">
    <property type="entry name" value="ClC"/>
</dbReference>
<accession>A1WRR7</accession>
<evidence type="ECO:0008006" key="8">
    <source>
        <dbReference type="Google" id="ProtNLM"/>
    </source>
</evidence>
<dbReference type="eggNOG" id="COG0038">
    <property type="taxonomic scope" value="Bacteria"/>
</dbReference>
<dbReference type="AlphaFoldDB" id="A1WRR7"/>
<gene>
    <name evidence="6" type="ordered locus">Veis_4627</name>
</gene>
<comment type="subcellular location">
    <subcellularLocation>
        <location evidence="1">Membrane</location>
        <topology evidence="1">Multi-pass membrane protein</topology>
    </subcellularLocation>
</comment>
<evidence type="ECO:0000313" key="7">
    <source>
        <dbReference type="Proteomes" id="UP000000374"/>
    </source>
</evidence>
<reference evidence="7" key="1">
    <citation type="submission" date="2006-12" db="EMBL/GenBank/DDBJ databases">
        <title>Complete sequence of chromosome 1 of Verminephrobacter eiseniae EF01-2.</title>
        <authorList>
            <person name="Copeland A."/>
            <person name="Lucas S."/>
            <person name="Lapidus A."/>
            <person name="Barry K."/>
            <person name="Detter J.C."/>
            <person name="Glavina del Rio T."/>
            <person name="Dalin E."/>
            <person name="Tice H."/>
            <person name="Pitluck S."/>
            <person name="Chertkov O."/>
            <person name="Brettin T."/>
            <person name="Bruce D."/>
            <person name="Han C."/>
            <person name="Tapia R."/>
            <person name="Gilna P."/>
            <person name="Schmutz J."/>
            <person name="Larimer F."/>
            <person name="Land M."/>
            <person name="Hauser L."/>
            <person name="Kyrpides N."/>
            <person name="Kim E."/>
            <person name="Stahl D."/>
            <person name="Richardson P."/>
        </authorList>
    </citation>
    <scope>NUCLEOTIDE SEQUENCE [LARGE SCALE GENOMIC DNA]</scope>
    <source>
        <strain evidence="7">EF01-2</strain>
    </source>
</reference>
<evidence type="ECO:0000256" key="2">
    <source>
        <dbReference type="ARBA" id="ARBA00022692"/>
    </source>
</evidence>
<keyword evidence="4 5" id="KW-0472">Membrane</keyword>
<dbReference type="InterPro" id="IPR014743">
    <property type="entry name" value="Cl-channel_core"/>
</dbReference>
<dbReference type="HOGENOM" id="CLU_1546918_0_0_4"/>